<keyword evidence="3" id="KW-0902">Two-component regulatory system</keyword>
<comment type="caution">
    <text evidence="5">The sequence shown here is derived from an EMBL/GenBank/DDBJ whole genome shotgun (WGS) entry which is preliminary data.</text>
</comment>
<dbReference type="InterPro" id="IPR003594">
    <property type="entry name" value="HATPase_dom"/>
</dbReference>
<organism evidence="5 6">
    <name type="scientific">Noviherbaspirillum suwonense</name>
    <dbReference type="NCBI Taxonomy" id="1224511"/>
    <lineage>
        <taxon>Bacteria</taxon>
        <taxon>Pseudomonadati</taxon>
        <taxon>Pseudomonadota</taxon>
        <taxon>Betaproteobacteria</taxon>
        <taxon>Burkholderiales</taxon>
        <taxon>Oxalobacteraceae</taxon>
        <taxon>Noviherbaspirillum</taxon>
    </lineage>
</organism>
<dbReference type="Gene3D" id="3.30.450.20">
    <property type="entry name" value="PAS domain"/>
    <property type="match status" value="1"/>
</dbReference>
<gene>
    <name evidence="5" type="ORF">SAMN06295970_11718</name>
</gene>
<dbReference type="Gene3D" id="3.30.565.10">
    <property type="entry name" value="Histidine kinase-like ATPase, C-terminal domain"/>
    <property type="match status" value="1"/>
</dbReference>
<keyword evidence="6" id="KW-1185">Reference proteome</keyword>
<dbReference type="EMBL" id="FXUL01000017">
    <property type="protein sequence ID" value="SMP71399.1"/>
    <property type="molecule type" value="Genomic_DNA"/>
</dbReference>
<dbReference type="Gene3D" id="1.20.5.1930">
    <property type="match status" value="1"/>
</dbReference>
<evidence type="ECO:0000313" key="6">
    <source>
        <dbReference type="Proteomes" id="UP001158049"/>
    </source>
</evidence>
<dbReference type="PANTHER" id="PTHR24421:SF59">
    <property type="entry name" value="OXYGEN SENSOR HISTIDINE KINASE NREB"/>
    <property type="match status" value="1"/>
</dbReference>
<dbReference type="InterPro" id="IPR011712">
    <property type="entry name" value="Sig_transdc_His_kin_sub3_dim/P"/>
</dbReference>
<dbReference type="InterPro" id="IPR050482">
    <property type="entry name" value="Sensor_HK_TwoCompSys"/>
</dbReference>
<dbReference type="Pfam" id="PF02518">
    <property type="entry name" value="HATPase_c"/>
    <property type="match status" value="1"/>
</dbReference>
<sequence length="379" mass="41598">MTLTAGTTQQDAQEAATQAGASNLLAIASNTPGLVYQFLLRDDGSQAFPYVSRACASLLGISAARLRNDPSLLLQLIEPEDRQSYLDTMQASASRLASWNWEGRIWIETWHDIKWINLRATPRRIDGVGVQWEGLMTNITQGKKAEQDILRSRRQLEELSAHVERVKEQERTRIAREIHDDLGGNLTAIKMALSQLTRRLPEGETMLREKADYVDALVDRTIEAAHRISRDLRPSTLDLGIVAAIAWQAQEFEKQLAIPCVIDGPEDDIDLSPDQANGLFRIFQETLTNISKHAGASRVDVRLAIEEDSVALDVVDNGRGLATADRKKPKSFGIRGMIERAHALGGVLTVSDPGQGCKVAVRLPLSSAGRGSPPVQASA</sequence>
<dbReference type="InterPro" id="IPR035965">
    <property type="entry name" value="PAS-like_dom_sf"/>
</dbReference>
<dbReference type="SUPFAM" id="SSF55874">
    <property type="entry name" value="ATPase domain of HSP90 chaperone/DNA topoisomerase II/histidine kinase"/>
    <property type="match status" value="1"/>
</dbReference>
<accession>A0ABY1QJ50</accession>
<dbReference type="CDD" id="cd00130">
    <property type="entry name" value="PAS"/>
    <property type="match status" value="1"/>
</dbReference>
<dbReference type="SMART" id="SM00387">
    <property type="entry name" value="HATPase_c"/>
    <property type="match status" value="1"/>
</dbReference>
<feature type="domain" description="PAS" evidence="4">
    <location>
        <begin position="38"/>
        <end position="96"/>
    </location>
</feature>
<dbReference type="CDD" id="cd16917">
    <property type="entry name" value="HATPase_UhpB-NarQ-NarX-like"/>
    <property type="match status" value="1"/>
</dbReference>
<keyword evidence="2" id="KW-0418">Kinase</keyword>
<evidence type="ECO:0000313" key="5">
    <source>
        <dbReference type="EMBL" id="SMP71399.1"/>
    </source>
</evidence>
<protein>
    <submittedName>
        <fullName evidence="5">Histidine kinase-, DNA gyrase B-, and HSP90-like ATPase</fullName>
    </submittedName>
</protein>
<proteinExistence type="predicted"/>
<dbReference type="PANTHER" id="PTHR24421">
    <property type="entry name" value="NITRATE/NITRITE SENSOR PROTEIN NARX-RELATED"/>
    <property type="match status" value="1"/>
</dbReference>
<dbReference type="Proteomes" id="UP001158049">
    <property type="component" value="Unassembled WGS sequence"/>
</dbReference>
<evidence type="ECO:0000256" key="1">
    <source>
        <dbReference type="ARBA" id="ARBA00022679"/>
    </source>
</evidence>
<dbReference type="SUPFAM" id="SSF55785">
    <property type="entry name" value="PYP-like sensor domain (PAS domain)"/>
    <property type="match status" value="1"/>
</dbReference>
<name>A0ABY1QJ50_9BURK</name>
<dbReference type="Pfam" id="PF07730">
    <property type="entry name" value="HisKA_3"/>
    <property type="match status" value="1"/>
</dbReference>
<dbReference type="RefSeq" id="WP_283443921.1">
    <property type="nucleotide sequence ID" value="NZ_FXUL01000017.1"/>
</dbReference>
<dbReference type="InterPro" id="IPR036890">
    <property type="entry name" value="HATPase_C_sf"/>
</dbReference>
<evidence type="ECO:0000259" key="4">
    <source>
        <dbReference type="PROSITE" id="PS50112"/>
    </source>
</evidence>
<evidence type="ECO:0000256" key="2">
    <source>
        <dbReference type="ARBA" id="ARBA00022777"/>
    </source>
</evidence>
<reference evidence="5 6" key="1">
    <citation type="submission" date="2017-05" db="EMBL/GenBank/DDBJ databases">
        <authorList>
            <person name="Varghese N."/>
            <person name="Submissions S."/>
        </authorList>
    </citation>
    <scope>NUCLEOTIDE SEQUENCE [LARGE SCALE GENOMIC DNA]</scope>
    <source>
        <strain evidence="5 6">DSM 26001</strain>
    </source>
</reference>
<keyword evidence="1" id="KW-0808">Transferase</keyword>
<evidence type="ECO:0000256" key="3">
    <source>
        <dbReference type="ARBA" id="ARBA00023012"/>
    </source>
</evidence>
<dbReference type="InterPro" id="IPR000014">
    <property type="entry name" value="PAS"/>
</dbReference>
<dbReference type="PROSITE" id="PS50112">
    <property type="entry name" value="PAS"/>
    <property type="match status" value="1"/>
</dbReference>